<dbReference type="EMBL" id="AMXE01000026">
    <property type="protein sequence ID" value="ENO88411.1"/>
    <property type="molecule type" value="Genomic_DNA"/>
</dbReference>
<reference evidence="1 2" key="1">
    <citation type="submission" date="2012-09" db="EMBL/GenBank/DDBJ databases">
        <title>Draft Genome Sequences of 6 Strains from Genus Thauera.</title>
        <authorList>
            <person name="Liu B."/>
            <person name="Shapleigh J.P."/>
            <person name="Frostegard A.H."/>
        </authorList>
    </citation>
    <scope>NUCLEOTIDE SEQUENCE [LARGE SCALE GENOMIC DNA]</scope>
    <source>
        <strain evidence="2">47Lol / DSM 12138</strain>
    </source>
</reference>
<evidence type="ECO:0000313" key="2">
    <source>
        <dbReference type="Proteomes" id="UP000013232"/>
    </source>
</evidence>
<protein>
    <submittedName>
        <fullName evidence="1">Uncharacterized protein</fullName>
    </submittedName>
</protein>
<dbReference type="RefSeq" id="WP_004337186.1">
    <property type="nucleotide sequence ID" value="NZ_AMXE01000026.1"/>
</dbReference>
<evidence type="ECO:0000313" key="1">
    <source>
        <dbReference type="EMBL" id="ENO88411.1"/>
    </source>
</evidence>
<dbReference type="AlphaFoldDB" id="N6Y2M0"/>
<proteinExistence type="predicted"/>
<name>N6Y2M0_THAL4</name>
<dbReference type="Proteomes" id="UP000013232">
    <property type="component" value="Unassembled WGS sequence"/>
</dbReference>
<dbReference type="STRING" id="1123367.GCA_000621305_02536"/>
<accession>N6Y2M0</accession>
<comment type="caution">
    <text evidence="1">The sequence shown here is derived from an EMBL/GenBank/DDBJ whole genome shotgun (WGS) entry which is preliminary data.</text>
</comment>
<gene>
    <name evidence="1" type="ORF">C666_08900</name>
</gene>
<sequence>MDVKNLLKDIADEVTAEKLGSMSQQDRIYHAAAQRLLMLERDLLGPGAPKPTDVRVERLLEAIEKESF</sequence>
<organism evidence="1 2">
    <name type="scientific">Thauera linaloolentis (strain DSM 12138 / JCM 21573 / CCUG 41526 / CIP 105981 / IAM 15112 / NBRC 102519 / 47Lol)</name>
    <dbReference type="NCBI Taxonomy" id="1123367"/>
    <lineage>
        <taxon>Bacteria</taxon>
        <taxon>Pseudomonadati</taxon>
        <taxon>Pseudomonadota</taxon>
        <taxon>Betaproteobacteria</taxon>
        <taxon>Rhodocyclales</taxon>
        <taxon>Zoogloeaceae</taxon>
        <taxon>Thauera</taxon>
    </lineage>
</organism>
<keyword evidence="2" id="KW-1185">Reference proteome</keyword>